<dbReference type="FunFam" id="1.25.40.1040:FF:000003">
    <property type="entry name" value="N-terminal acetyltransferase A, auxiliary subunit"/>
    <property type="match status" value="1"/>
</dbReference>
<gene>
    <name evidence="5" type="primary">TPHA0M00370</name>
    <name evidence="5" type="ordered locus">TPHA_0M00370</name>
</gene>
<dbReference type="KEGG" id="tpf:TPHA_0M00370"/>
<dbReference type="OrthoDB" id="10263032at2759"/>
<feature type="region of interest" description="Disordered" evidence="4">
    <location>
        <begin position="1"/>
        <end position="21"/>
    </location>
</feature>
<proteinExistence type="predicted"/>
<dbReference type="Proteomes" id="UP000005666">
    <property type="component" value="Chromosome 13"/>
</dbReference>
<evidence type="ECO:0000256" key="1">
    <source>
        <dbReference type="ARBA" id="ARBA00022737"/>
    </source>
</evidence>
<keyword evidence="1" id="KW-0677">Repeat</keyword>
<dbReference type="GO" id="GO:0004596">
    <property type="term" value="F:protein-N-terminal amino-acid acetyltransferase activity"/>
    <property type="evidence" value="ECO:0007669"/>
    <property type="project" value="EnsemblFungi"/>
</dbReference>
<protein>
    <recommendedName>
        <fullName evidence="7">N-terminal acetyltransferase A complex subunit NAT1</fullName>
    </recommendedName>
</protein>
<evidence type="ECO:0000313" key="6">
    <source>
        <dbReference type="Proteomes" id="UP000005666"/>
    </source>
</evidence>
<sequence length="838" mass="96546">MSKRRGAAKPKPKSAASKPKDNSGLLEALKLYESKNYKKSLKLLEAILKKDSSYVDALALKGLDLYSTGETEEAKSYINNAISKIKSFKASPICCHILGIYMRSTKNYTDSIRWFQASLDNGSTNHQIYRDLSILQSQIGDFKAVLASRKKYWEAYMGYRANWTSLAVAQYINGERQQAINTLSQFEKLAAGKLSEPELYENSECIMYKNDIMYTAAESNVEKLNKVLKHLCDNEKDIFDKYAVLERKASILMKTGEFKEASKVYRALIKRNPDNLKYYKLLEVTLGISNDKGLKLKLYKKLATFYPKAEPPKYIPLSFIEDENYLRESLNEYVTAQLKRGVPATFSNIKPLYRQRSDIIPRLCEDIVTEFLGTLEASSDPSAVIWTNYYLSQHYLFVRNYPKAQEYIDKAIEHTPTMVELYILKGRILKHMGMLSEAAEALEEGRKLDLQDRFINCKTAKYYLRANDIEKAVEVVSLFTKNDDAVNGVKDLHLVEASWFIIEQAEAYNRLHVDSKKKLEELRTSSAEVTEEDENADSQKIKELEWDTMKFQGLSLKRYTAISKFYQQFEDDQLDFHSYCLRKGTSRAYLEMLDWGKSIYTKPIYVRAMKGASRLYFELNDTLKERNDSEIVPKKKSNTKNKKDSSLNKRKDQERKIVMAYPADKDNDEFGEKLSNSKKPLDDFLNVFFTKYNNQVTDVDKDYVLAFLTEYKLGKLALSAGAITKYSKIVGPNASIIGAMAIILALATRDDQPFEDIAKQVARKVLESDFSSIPINEVNSPDFNFIKYFKDNYKLDNVNALLLLDYFQLNKDDIKPLILKSIETLEPYKKIYILEYEL</sequence>
<feature type="compositionally biased region" description="Basic residues" evidence="4">
    <location>
        <begin position="1"/>
        <end position="12"/>
    </location>
</feature>
<dbReference type="eggNOG" id="KOG1156">
    <property type="taxonomic scope" value="Eukaryota"/>
</dbReference>
<keyword evidence="2 3" id="KW-0802">TPR repeat</keyword>
<dbReference type="InterPro" id="IPR019734">
    <property type="entry name" value="TPR_rpt"/>
</dbReference>
<evidence type="ECO:0000313" key="5">
    <source>
        <dbReference type="EMBL" id="CCE65612.1"/>
    </source>
</evidence>
<organism evidence="5 6">
    <name type="scientific">Tetrapisispora phaffii (strain ATCC 24235 / CBS 4417 / NBRC 1672 / NRRL Y-8282 / UCD 70-5)</name>
    <name type="common">Yeast</name>
    <name type="synonym">Fabospora phaffii</name>
    <dbReference type="NCBI Taxonomy" id="1071381"/>
    <lineage>
        <taxon>Eukaryota</taxon>
        <taxon>Fungi</taxon>
        <taxon>Dikarya</taxon>
        <taxon>Ascomycota</taxon>
        <taxon>Saccharomycotina</taxon>
        <taxon>Saccharomycetes</taxon>
        <taxon>Saccharomycetales</taxon>
        <taxon>Saccharomycetaceae</taxon>
        <taxon>Tetrapisispora</taxon>
    </lineage>
</organism>
<name>G8C0V1_TETPH</name>
<dbReference type="HOGENOM" id="CLU_006686_0_0_1"/>
<evidence type="ECO:0000256" key="2">
    <source>
        <dbReference type="ARBA" id="ARBA00022803"/>
    </source>
</evidence>
<accession>G8C0V1</accession>
<dbReference type="Pfam" id="PF12569">
    <property type="entry name" value="NatA_aux_su"/>
    <property type="match status" value="2"/>
</dbReference>
<dbReference type="SMART" id="SM00028">
    <property type="entry name" value="TPR"/>
    <property type="match status" value="5"/>
</dbReference>
<evidence type="ECO:0000256" key="4">
    <source>
        <dbReference type="SAM" id="MobiDB-lite"/>
    </source>
</evidence>
<evidence type="ECO:0008006" key="7">
    <source>
        <dbReference type="Google" id="ProtNLM"/>
    </source>
</evidence>
<dbReference type="AlphaFoldDB" id="G8C0V1"/>
<dbReference type="Gene3D" id="1.25.40.1010">
    <property type="match status" value="1"/>
</dbReference>
<reference evidence="5 6" key="1">
    <citation type="journal article" date="2011" name="Proc. Natl. Acad. Sci. U.S.A.">
        <title>Evolutionary erosion of yeast sex chromosomes by mating-type switching accidents.</title>
        <authorList>
            <person name="Gordon J.L."/>
            <person name="Armisen D."/>
            <person name="Proux-Wera E."/>
            <person name="Oheigeartaigh S.S."/>
            <person name="Byrne K.P."/>
            <person name="Wolfe K.H."/>
        </authorList>
    </citation>
    <scope>NUCLEOTIDE SEQUENCE [LARGE SCALE GENOMIC DNA]</scope>
    <source>
        <strain evidence="6">ATCC 24235 / CBS 4417 / NBRC 1672 / NRRL Y-8282 / UCD 70-5</strain>
    </source>
</reference>
<dbReference type="PANTHER" id="PTHR22767:SF2">
    <property type="entry name" value="N(ALPHA)-ACETYLTRANSFERASE 15_16, ISOFORM A"/>
    <property type="match status" value="1"/>
</dbReference>
<dbReference type="SUPFAM" id="SSF48452">
    <property type="entry name" value="TPR-like"/>
    <property type="match status" value="2"/>
</dbReference>
<evidence type="ECO:0000256" key="3">
    <source>
        <dbReference type="PROSITE-ProRule" id="PRU00339"/>
    </source>
</evidence>
<dbReference type="PIRSF" id="PIRSF000422">
    <property type="entry name" value="N-terminal-AcTrfase-A_aux_su"/>
    <property type="match status" value="1"/>
</dbReference>
<feature type="repeat" description="TPR" evidence="3">
    <location>
        <begin position="242"/>
        <end position="275"/>
    </location>
</feature>
<dbReference type="InterPro" id="IPR011990">
    <property type="entry name" value="TPR-like_helical_dom_sf"/>
</dbReference>
<dbReference type="RefSeq" id="XP_003688046.1">
    <property type="nucleotide sequence ID" value="XM_003687998.1"/>
</dbReference>
<feature type="region of interest" description="Disordered" evidence="4">
    <location>
        <begin position="628"/>
        <end position="649"/>
    </location>
</feature>
<dbReference type="PROSITE" id="PS50005">
    <property type="entry name" value="TPR"/>
    <property type="match status" value="1"/>
</dbReference>
<dbReference type="GeneID" id="11531962"/>
<dbReference type="STRING" id="1071381.G8C0V1"/>
<dbReference type="GO" id="GO:0031415">
    <property type="term" value="C:NatA complex"/>
    <property type="evidence" value="ECO:0007669"/>
    <property type="project" value="EnsemblFungi"/>
</dbReference>
<dbReference type="OMA" id="MEMRADY"/>
<dbReference type="GO" id="GO:0043022">
    <property type="term" value="F:ribosome binding"/>
    <property type="evidence" value="ECO:0007669"/>
    <property type="project" value="EnsemblFungi"/>
</dbReference>
<dbReference type="Gene3D" id="1.25.40.1040">
    <property type="match status" value="1"/>
</dbReference>
<dbReference type="EMBL" id="HE612868">
    <property type="protein sequence ID" value="CCE65612.1"/>
    <property type="molecule type" value="Genomic_DNA"/>
</dbReference>
<keyword evidence="6" id="KW-1185">Reference proteome</keyword>
<dbReference type="PANTHER" id="PTHR22767">
    <property type="entry name" value="N-TERMINAL ACETYLTRANSFERASE-RELATED"/>
    <property type="match status" value="1"/>
</dbReference>
<dbReference type="InterPro" id="IPR021183">
    <property type="entry name" value="NatA_aux_su"/>
</dbReference>